<organism evidence="3 4">
    <name type="scientific">Pomacea canaliculata</name>
    <name type="common">Golden apple snail</name>
    <dbReference type="NCBI Taxonomy" id="400727"/>
    <lineage>
        <taxon>Eukaryota</taxon>
        <taxon>Metazoa</taxon>
        <taxon>Spiralia</taxon>
        <taxon>Lophotrochozoa</taxon>
        <taxon>Mollusca</taxon>
        <taxon>Gastropoda</taxon>
        <taxon>Caenogastropoda</taxon>
        <taxon>Architaenioglossa</taxon>
        <taxon>Ampullarioidea</taxon>
        <taxon>Ampullariidae</taxon>
        <taxon>Pomacea</taxon>
    </lineage>
</organism>
<keyword evidence="2" id="KW-1133">Transmembrane helix</keyword>
<protein>
    <submittedName>
        <fullName evidence="3">Uncharacterized protein</fullName>
    </submittedName>
</protein>
<keyword evidence="2" id="KW-0812">Transmembrane</keyword>
<feature type="region of interest" description="Disordered" evidence="1">
    <location>
        <begin position="399"/>
        <end position="430"/>
    </location>
</feature>
<reference evidence="3 4" key="1">
    <citation type="submission" date="2018-04" db="EMBL/GenBank/DDBJ databases">
        <title>The genome of golden apple snail Pomacea canaliculata provides insight into stress tolerance and invasive adaptation.</title>
        <authorList>
            <person name="Liu C."/>
            <person name="Liu B."/>
            <person name="Ren Y."/>
            <person name="Zhang Y."/>
            <person name="Wang H."/>
            <person name="Li S."/>
            <person name="Jiang F."/>
            <person name="Yin L."/>
            <person name="Zhang G."/>
            <person name="Qian W."/>
            <person name="Fan W."/>
        </authorList>
    </citation>
    <scope>NUCLEOTIDE SEQUENCE [LARGE SCALE GENOMIC DNA]</scope>
    <source>
        <strain evidence="3">SZHN2017</strain>
        <tissue evidence="3">Muscle</tissue>
    </source>
</reference>
<dbReference type="AlphaFoldDB" id="A0A2T7PK64"/>
<gene>
    <name evidence="3" type="ORF">C0Q70_05086</name>
</gene>
<accession>A0A2T7PK64</accession>
<evidence type="ECO:0000313" key="4">
    <source>
        <dbReference type="Proteomes" id="UP000245119"/>
    </source>
</evidence>
<feature type="compositionally biased region" description="Basic and acidic residues" evidence="1">
    <location>
        <begin position="471"/>
        <end position="482"/>
    </location>
</feature>
<evidence type="ECO:0000256" key="1">
    <source>
        <dbReference type="SAM" id="MobiDB-lite"/>
    </source>
</evidence>
<evidence type="ECO:0000313" key="3">
    <source>
        <dbReference type="EMBL" id="PVD33825.1"/>
    </source>
</evidence>
<sequence>MKNEKRQHLMSPQLCGIEDVHYTMKLRYEIPNPNMYTLYVHLMTDQDWIRLWQTGNKQDFLTEELNFTLPELPFQIMIEGEKKEDSTCESFRWLDSKGKDGLVGKAYLCVDIYLGGVLKQEQGFGVGDSVFMLCGIEDVHYTMKLRYEIPNPNMYTLYVHLMTDQGWTLLWQTDNKLDVLTEELNFTLPQLPFQIIIEGEKKADRWDGDQNILILDVSFHQTNIPSEIERKSTTPTPVVTEAMISDNGNGYHTSDILMTTTTTSMTMDFTSLSTSLTQGLLTVNTISATTLSQSITTALISNNTSIQNERQPGDAIESVIQDTPTTSDTQSANSTSDPTTVAAAVAGAVIAVLISVVIAAVLIRRKTKKTRNSQCDRLPTVNPCLLPVNTARGHVIPSVAAGSDPDHYDCVQDAPRGKPRGAAGGTGSSTLAADIYNHTHDSDNKQLGRHGDGGGGIYSTLATDDTYSHLQGKEHHRFDRQGGNKNSHSATVSDDDYHHFEIFLKNINGSYPCALVSYLEAWRVERQWIHDADRFEARADIMLFISAVICATIRRFLMLRLLMSEDVSMSTDESTIFMSENCVCFAENTNHVHDLGPDGAQADVPQEDEVFTQMRQAGLLRHNILSD</sequence>
<keyword evidence="2" id="KW-0472">Membrane</keyword>
<feature type="transmembrane region" description="Helical" evidence="2">
    <location>
        <begin position="341"/>
        <end position="363"/>
    </location>
</feature>
<evidence type="ECO:0000256" key="2">
    <source>
        <dbReference type="SAM" id="Phobius"/>
    </source>
</evidence>
<comment type="caution">
    <text evidence="3">The sequence shown here is derived from an EMBL/GenBank/DDBJ whole genome shotgun (WGS) entry which is preliminary data.</text>
</comment>
<name>A0A2T7PK64_POMCA</name>
<feature type="region of interest" description="Disordered" evidence="1">
    <location>
        <begin position="470"/>
        <end position="491"/>
    </location>
</feature>
<keyword evidence="4" id="KW-1185">Reference proteome</keyword>
<dbReference type="EMBL" id="PZQS01000003">
    <property type="protein sequence ID" value="PVD33825.1"/>
    <property type="molecule type" value="Genomic_DNA"/>
</dbReference>
<proteinExistence type="predicted"/>
<dbReference type="Proteomes" id="UP000245119">
    <property type="component" value="Linkage Group LG3"/>
</dbReference>